<dbReference type="Pfam" id="PF13193">
    <property type="entry name" value="AMP-binding_C"/>
    <property type="match status" value="1"/>
</dbReference>
<evidence type="ECO:0000259" key="3">
    <source>
        <dbReference type="Pfam" id="PF00501"/>
    </source>
</evidence>
<comment type="caution">
    <text evidence="5">The sequence shown here is derived from an EMBL/GenBank/DDBJ whole genome shotgun (WGS) entry which is preliminary data.</text>
</comment>
<feature type="transmembrane region" description="Helical" evidence="2">
    <location>
        <begin position="224"/>
        <end position="245"/>
    </location>
</feature>
<accession>A0A853FAP9</accession>
<reference evidence="5 6" key="1">
    <citation type="submission" date="2020-07" db="EMBL/GenBank/DDBJ databases">
        <title>Taxonomic revisions and descriptions of new bacterial species based on genomic comparisons in the high-G+C-content subgroup of the family Alcaligenaceae.</title>
        <authorList>
            <person name="Szabo A."/>
            <person name="Felfoldi T."/>
        </authorList>
    </citation>
    <scope>NUCLEOTIDE SEQUENCE [LARGE SCALE GENOMIC DNA]</scope>
    <source>
        <strain evidence="5 6">DSM 25264</strain>
    </source>
</reference>
<dbReference type="InterPro" id="IPR020845">
    <property type="entry name" value="AMP-binding_CS"/>
</dbReference>
<dbReference type="InterPro" id="IPR025110">
    <property type="entry name" value="AMP-bd_C"/>
</dbReference>
<keyword evidence="6" id="KW-1185">Reference proteome</keyword>
<dbReference type="PROSITE" id="PS00455">
    <property type="entry name" value="AMP_BINDING"/>
    <property type="match status" value="1"/>
</dbReference>
<sequence>MTQAQEAALLRALPARLPDIVRRWAKETPDGTALVQDGHAIRYGRLSAAIDNASTLLREQGVRPGDRVMIVAENCIAQVVLLFAVMRLDAWVVNVNARLTAAELDNIRSHCQPRLCFYTTGISVEAGGHAERDGAARFMLPDMPDIPACELRAGRLDAQCEPEPVHAESKDQVAALIYTSGTTGKPKGVMLTHRNLLFIAATSSGVRGMTATDRAYGVLPITHVFGLASMLMATLYAGASLYLAARYRPDTLMHAISHEGITMLQGVPAMYARLLESDRGDWQPADSALRFIYAGGSPLDMTLKHNVEALFGRTLHNGYGQTETSPTVSQTRMEAPRDDTSVGPVVPGVQIRVVDKSGREAPAGEAGELWVRGPNIMKGYYRDPALTLDTIHEGGWLGTGDMARLDSDGALFIIGRSKELIIRSGFNVYPVEVEAALNAHPAVVQSAVVGCPADEGNEEVVAFVELDPDSNGLDTRVLDAWLEQKLSPYKRPSLIVVMQTMPAASTGKILKHELKQMAQRLRHPEAPMTGANNHQT</sequence>
<dbReference type="PANTHER" id="PTHR43767:SF1">
    <property type="entry name" value="NONRIBOSOMAL PEPTIDE SYNTHASE PES1 (EUROFUNG)-RELATED"/>
    <property type="match status" value="1"/>
</dbReference>
<dbReference type="Proteomes" id="UP000580517">
    <property type="component" value="Unassembled WGS sequence"/>
</dbReference>
<evidence type="ECO:0000313" key="5">
    <source>
        <dbReference type="EMBL" id="NYT36000.1"/>
    </source>
</evidence>
<protein>
    <submittedName>
        <fullName evidence="5">AMP-binding protein</fullName>
    </submittedName>
</protein>
<keyword evidence="2" id="KW-1133">Transmembrane helix</keyword>
<evidence type="ECO:0000256" key="1">
    <source>
        <dbReference type="SAM" id="MobiDB-lite"/>
    </source>
</evidence>
<feature type="domain" description="AMP-binding enzyme C-terminal" evidence="4">
    <location>
        <begin position="432"/>
        <end position="508"/>
    </location>
</feature>
<dbReference type="InterPro" id="IPR050237">
    <property type="entry name" value="ATP-dep_AMP-bd_enzyme"/>
</dbReference>
<dbReference type="OrthoDB" id="9766486at2"/>
<organism evidence="5 6">
    <name type="scientific">Allopusillimonas soli</name>
    <dbReference type="NCBI Taxonomy" id="659016"/>
    <lineage>
        <taxon>Bacteria</taxon>
        <taxon>Pseudomonadati</taxon>
        <taxon>Pseudomonadota</taxon>
        <taxon>Betaproteobacteria</taxon>
        <taxon>Burkholderiales</taxon>
        <taxon>Alcaligenaceae</taxon>
        <taxon>Allopusillimonas</taxon>
    </lineage>
</organism>
<dbReference type="RefSeq" id="WP_129967919.1">
    <property type="nucleotide sequence ID" value="NZ_JACCEW010000001.1"/>
</dbReference>
<dbReference type="InterPro" id="IPR000873">
    <property type="entry name" value="AMP-dep_synth/lig_dom"/>
</dbReference>
<name>A0A853FAP9_9BURK</name>
<dbReference type="PANTHER" id="PTHR43767">
    <property type="entry name" value="LONG-CHAIN-FATTY-ACID--COA LIGASE"/>
    <property type="match status" value="1"/>
</dbReference>
<dbReference type="InterPro" id="IPR042099">
    <property type="entry name" value="ANL_N_sf"/>
</dbReference>
<dbReference type="EMBL" id="JACCEW010000001">
    <property type="protein sequence ID" value="NYT36000.1"/>
    <property type="molecule type" value="Genomic_DNA"/>
</dbReference>
<dbReference type="InterPro" id="IPR045851">
    <property type="entry name" value="AMP-bd_C_sf"/>
</dbReference>
<keyword evidence="2" id="KW-0812">Transmembrane</keyword>
<dbReference type="Pfam" id="PF00501">
    <property type="entry name" value="AMP-binding"/>
    <property type="match status" value="1"/>
</dbReference>
<dbReference type="Gene3D" id="3.40.50.12780">
    <property type="entry name" value="N-terminal domain of ligase-like"/>
    <property type="match status" value="1"/>
</dbReference>
<evidence type="ECO:0000259" key="4">
    <source>
        <dbReference type="Pfam" id="PF13193"/>
    </source>
</evidence>
<dbReference type="SUPFAM" id="SSF56801">
    <property type="entry name" value="Acetyl-CoA synthetase-like"/>
    <property type="match status" value="1"/>
</dbReference>
<dbReference type="AlphaFoldDB" id="A0A853FAP9"/>
<proteinExistence type="predicted"/>
<dbReference type="Gene3D" id="3.30.300.30">
    <property type="match status" value="1"/>
</dbReference>
<feature type="compositionally biased region" description="Polar residues" evidence="1">
    <location>
        <begin position="321"/>
        <end position="332"/>
    </location>
</feature>
<evidence type="ECO:0000256" key="2">
    <source>
        <dbReference type="SAM" id="Phobius"/>
    </source>
</evidence>
<evidence type="ECO:0000313" key="6">
    <source>
        <dbReference type="Proteomes" id="UP000580517"/>
    </source>
</evidence>
<keyword evidence="2" id="KW-0472">Membrane</keyword>
<gene>
    <name evidence="5" type="ORF">H0A68_03880</name>
</gene>
<feature type="region of interest" description="Disordered" evidence="1">
    <location>
        <begin position="321"/>
        <end position="341"/>
    </location>
</feature>
<dbReference type="GO" id="GO:0016878">
    <property type="term" value="F:acid-thiol ligase activity"/>
    <property type="evidence" value="ECO:0007669"/>
    <property type="project" value="UniProtKB-ARBA"/>
</dbReference>
<feature type="domain" description="AMP-dependent synthetase/ligase" evidence="3">
    <location>
        <begin position="22"/>
        <end position="381"/>
    </location>
</feature>